<comment type="subcellular location">
    <subcellularLocation>
        <location evidence="1">Membrane</location>
    </subcellularLocation>
</comment>
<evidence type="ECO:0000259" key="7">
    <source>
        <dbReference type="Pfam" id="PF00263"/>
    </source>
</evidence>
<comment type="similarity">
    <text evidence="4">Belongs to the bacterial secretin family.</text>
</comment>
<dbReference type="GO" id="GO:0009306">
    <property type="term" value="P:protein secretion"/>
    <property type="evidence" value="ECO:0007669"/>
    <property type="project" value="InterPro"/>
</dbReference>
<dbReference type="eggNOG" id="COG4796">
    <property type="taxonomic scope" value="Bacteria"/>
</dbReference>
<protein>
    <submittedName>
        <fullName evidence="8">Type II secretory pathway component PulD-like</fullName>
    </submittedName>
</protein>
<dbReference type="Pfam" id="PF00263">
    <property type="entry name" value="Secretin"/>
    <property type="match status" value="1"/>
</dbReference>
<dbReference type="Proteomes" id="UP000000998">
    <property type="component" value="Plasmid pMAQU01"/>
</dbReference>
<dbReference type="GO" id="GO:0016020">
    <property type="term" value="C:membrane"/>
    <property type="evidence" value="ECO:0007669"/>
    <property type="project" value="UniProtKB-SubCell"/>
</dbReference>
<feature type="compositionally biased region" description="Polar residues" evidence="5">
    <location>
        <begin position="125"/>
        <end position="135"/>
    </location>
</feature>
<evidence type="ECO:0000256" key="5">
    <source>
        <dbReference type="SAM" id="MobiDB-lite"/>
    </source>
</evidence>
<feature type="signal peptide" evidence="6">
    <location>
        <begin position="1"/>
        <end position="21"/>
    </location>
</feature>
<dbReference type="PANTHER" id="PTHR30332:SF24">
    <property type="entry name" value="SECRETIN GSPD-RELATED"/>
    <property type="match status" value="1"/>
</dbReference>
<accession>A1U7T5</accession>
<keyword evidence="3" id="KW-0472">Membrane</keyword>
<feature type="chain" id="PRO_5002638396" evidence="6">
    <location>
        <begin position="22"/>
        <end position="547"/>
    </location>
</feature>
<evidence type="ECO:0000256" key="6">
    <source>
        <dbReference type="SAM" id="SignalP"/>
    </source>
</evidence>
<evidence type="ECO:0000313" key="8">
    <source>
        <dbReference type="EMBL" id="ABM21054.1"/>
    </source>
</evidence>
<dbReference type="PROSITE" id="PS51257">
    <property type="entry name" value="PROKAR_LIPOPROTEIN"/>
    <property type="match status" value="1"/>
</dbReference>
<evidence type="ECO:0000313" key="9">
    <source>
        <dbReference type="Proteomes" id="UP000000998"/>
    </source>
</evidence>
<feature type="domain" description="Type II/III secretion system secretin-like" evidence="7">
    <location>
        <begin position="379"/>
        <end position="543"/>
    </location>
</feature>
<dbReference type="EMBL" id="CP000515">
    <property type="protein sequence ID" value="ABM21054.1"/>
    <property type="molecule type" value="Genomic_DNA"/>
</dbReference>
<dbReference type="InterPro" id="IPR004846">
    <property type="entry name" value="T2SS/T3SS_dom"/>
</dbReference>
<keyword evidence="2 6" id="KW-0732">Signal</keyword>
<keyword evidence="8" id="KW-0614">Plasmid</keyword>
<name>A1U7T5_MARN8</name>
<evidence type="ECO:0000256" key="2">
    <source>
        <dbReference type="ARBA" id="ARBA00022729"/>
    </source>
</evidence>
<sequence length="547" mass="59809" precursor="true">MNPIKTSLFAVVTSITLAGCAAWMPETNADRPKHMPTLEKLQAELLKLEQEASKGSKFKDDSPWLVAKHVGDYQKYDHLEGQKITIAQYGKTLPEMVVRLSEEMDVNIFLASDLYLNREGAANQGKKNQSTQKQGSEGGPRSIRQPEIIDTSNVMTLFGATFGGNSGRFDDPLSAELTVKSEGQSASDLLDNIAAQLGISWKYDEVRNRVTFYRLDQENFQVFFPGIAEAEIDVGRSGDRDSVIRQNASYENESGSWEEIAEGVQALLSPFGKATIVKGTGNIVVVDTPEAMESVTEYIEKVNDVFGRQVYLQIRTAAVSVESANDFNVTWNNILNTVNSGAFELSSQTAEVPTQNLPNVFNVIRTSNGASLALELLASELESTEVNEQAVTTLSNQPTSLKVLTETGYISGISQQDATVNADNLVSDVQTDTVNIGFDATLLPRVISESRLQLQVALELSSNLTLVNFDSTIVQTPTRDRNSVVQRAWLRNGETWVLAAFNSSKSSNQEQGTGDPGFWGLGGGTSKSKEEQILLVMITPHIQEGVF</sequence>
<proteinExistence type="inferred from homology"/>
<dbReference type="AlphaFoldDB" id="A1U7T5"/>
<dbReference type="OrthoDB" id="6353334at2"/>
<dbReference type="RefSeq" id="WP_011783299.1">
    <property type="nucleotide sequence ID" value="NC_008738.1"/>
</dbReference>
<evidence type="ECO:0000256" key="4">
    <source>
        <dbReference type="RuleBase" id="RU004003"/>
    </source>
</evidence>
<geneLocation type="plasmid" evidence="8 9">
    <name>pMAQU01</name>
</geneLocation>
<feature type="region of interest" description="Disordered" evidence="5">
    <location>
        <begin position="122"/>
        <end position="146"/>
    </location>
</feature>
<evidence type="ECO:0000256" key="1">
    <source>
        <dbReference type="ARBA" id="ARBA00004370"/>
    </source>
</evidence>
<gene>
    <name evidence="8" type="ordered locus">Maqu_4203</name>
</gene>
<dbReference type="InterPro" id="IPR050810">
    <property type="entry name" value="Bact_Secretion_Sys_Channel"/>
</dbReference>
<dbReference type="HOGENOM" id="CLU_015882_0_0_6"/>
<reference evidence="9" key="1">
    <citation type="journal article" date="2011" name="Appl. Environ. Microbiol.">
        <title>Genomic potential of Marinobacter aquaeolei, a biogeochemical 'opportunitroph'.</title>
        <authorList>
            <person name="Singer E."/>
            <person name="Webb E.A."/>
            <person name="Nelson W.C."/>
            <person name="Heidelberg J.F."/>
            <person name="Ivanova N."/>
            <person name="Pati A."/>
            <person name="Edwards K.J."/>
        </authorList>
    </citation>
    <scope>NUCLEOTIDE SEQUENCE [LARGE SCALE GENOMIC DNA]</scope>
    <source>
        <strain evidence="9">ATCC 700491 / DSM 11845 / VT8</strain>
    </source>
</reference>
<dbReference type="PANTHER" id="PTHR30332">
    <property type="entry name" value="PROBABLE GENERAL SECRETION PATHWAY PROTEIN D"/>
    <property type="match status" value="1"/>
</dbReference>
<dbReference type="KEGG" id="maq:Maqu_4203"/>
<evidence type="ECO:0000256" key="3">
    <source>
        <dbReference type="ARBA" id="ARBA00023136"/>
    </source>
</evidence>
<organism evidence="8 9">
    <name type="scientific">Marinobacter nauticus (strain ATCC 700491 / DSM 11845 / VT8)</name>
    <name type="common">Marinobacter aquaeolei</name>
    <dbReference type="NCBI Taxonomy" id="351348"/>
    <lineage>
        <taxon>Bacteria</taxon>
        <taxon>Pseudomonadati</taxon>
        <taxon>Pseudomonadota</taxon>
        <taxon>Gammaproteobacteria</taxon>
        <taxon>Pseudomonadales</taxon>
        <taxon>Marinobacteraceae</taxon>
        <taxon>Marinobacter</taxon>
    </lineage>
</organism>